<proteinExistence type="predicted"/>
<organism evidence="1 2">
    <name type="scientific">Armillaria gallica</name>
    <name type="common">Bulbous honey fungus</name>
    <name type="synonym">Armillaria bulbosa</name>
    <dbReference type="NCBI Taxonomy" id="47427"/>
    <lineage>
        <taxon>Eukaryota</taxon>
        <taxon>Fungi</taxon>
        <taxon>Dikarya</taxon>
        <taxon>Basidiomycota</taxon>
        <taxon>Agaricomycotina</taxon>
        <taxon>Agaricomycetes</taxon>
        <taxon>Agaricomycetidae</taxon>
        <taxon>Agaricales</taxon>
        <taxon>Marasmiineae</taxon>
        <taxon>Physalacriaceae</taxon>
        <taxon>Armillaria</taxon>
    </lineage>
</organism>
<evidence type="ECO:0000313" key="1">
    <source>
        <dbReference type="EMBL" id="PBK87050.1"/>
    </source>
</evidence>
<dbReference type="EMBL" id="KZ293681">
    <property type="protein sequence ID" value="PBK87050.1"/>
    <property type="molecule type" value="Genomic_DNA"/>
</dbReference>
<keyword evidence="2" id="KW-1185">Reference proteome</keyword>
<dbReference type="OrthoDB" id="2788229at2759"/>
<sequence>MSESPKLTYMRLSRILFLSVSSFLIFLGTLPALRVLILDGDVCIENPTTISQVQIVRSKSQLDSPHCTFFLLYHPELSRRLRPHRCICHPESISLLLSSSQIHHKYCRDAIYDTVIDAHNRSA</sequence>
<dbReference type="AlphaFoldDB" id="A0A2H3CYZ4"/>
<evidence type="ECO:0000313" key="2">
    <source>
        <dbReference type="Proteomes" id="UP000217790"/>
    </source>
</evidence>
<gene>
    <name evidence="1" type="ORF">ARMGADRAFT_1168914</name>
</gene>
<accession>A0A2H3CYZ4</accession>
<protein>
    <submittedName>
        <fullName evidence="1">Uncharacterized protein</fullName>
    </submittedName>
</protein>
<name>A0A2H3CYZ4_ARMGA</name>
<dbReference type="InParanoid" id="A0A2H3CYZ4"/>
<reference evidence="2" key="1">
    <citation type="journal article" date="2017" name="Nat. Ecol. Evol.">
        <title>Genome expansion and lineage-specific genetic innovations in the forest pathogenic fungi Armillaria.</title>
        <authorList>
            <person name="Sipos G."/>
            <person name="Prasanna A.N."/>
            <person name="Walter M.C."/>
            <person name="O'Connor E."/>
            <person name="Balint B."/>
            <person name="Krizsan K."/>
            <person name="Kiss B."/>
            <person name="Hess J."/>
            <person name="Varga T."/>
            <person name="Slot J."/>
            <person name="Riley R."/>
            <person name="Boka B."/>
            <person name="Rigling D."/>
            <person name="Barry K."/>
            <person name="Lee J."/>
            <person name="Mihaltcheva S."/>
            <person name="LaButti K."/>
            <person name="Lipzen A."/>
            <person name="Waldron R."/>
            <person name="Moloney N.M."/>
            <person name="Sperisen C."/>
            <person name="Kredics L."/>
            <person name="Vagvoelgyi C."/>
            <person name="Patrignani A."/>
            <person name="Fitzpatrick D."/>
            <person name="Nagy I."/>
            <person name="Doyle S."/>
            <person name="Anderson J.B."/>
            <person name="Grigoriev I.V."/>
            <person name="Gueldener U."/>
            <person name="Muensterkoetter M."/>
            <person name="Nagy L.G."/>
        </authorList>
    </citation>
    <scope>NUCLEOTIDE SEQUENCE [LARGE SCALE GENOMIC DNA]</scope>
    <source>
        <strain evidence="2">Ar21-2</strain>
    </source>
</reference>
<dbReference type="Proteomes" id="UP000217790">
    <property type="component" value="Unassembled WGS sequence"/>
</dbReference>